<dbReference type="Pfam" id="PF09817">
    <property type="entry name" value="Zwilch"/>
    <property type="match status" value="1"/>
</dbReference>
<dbReference type="GO" id="GO:1990423">
    <property type="term" value="C:RZZ complex"/>
    <property type="evidence" value="ECO:0007669"/>
    <property type="project" value="UniProtKB-UniRule"/>
</dbReference>
<sequence length="189" mass="21379">MGTKIVSDANAFVTFLKSLQDENKDIGTYMDDISVLVKREQILQHIVTEKKHPAFVCEKAQTQCDPEDAETSGDGNFVEEILIEQDVGPQPLSIMKARQLLSWYTMAHNPIMTQVKAPQNLYPLWVRCDKLDPCATAWLGAESIYIGNKTSALKLYTVCCKGPIRDETDLKTLEELKKEHQNRHHTCSV</sequence>
<comment type="caution">
    <text evidence="10">The sequence shown here is derived from an EMBL/GenBank/DDBJ whole genome shotgun (WGS) entry which is preliminary data.</text>
</comment>
<comment type="function">
    <text evidence="9">Essential component of the mitotic checkpoint, which prevents cells from prematurely exiting mitosis. Required for the assembly of the dynein-dynactin and MAD1-MAD2 complexes onto kinetochores. Its function related to the spindle assembly machinery is proposed to depend on its association in the mitotic RZZ complex.</text>
</comment>
<keyword evidence="4 9" id="KW-0132">Cell division</keyword>
<keyword evidence="8 9" id="KW-0137">Centromere</keyword>
<keyword evidence="3 9" id="KW-0158">Chromosome</keyword>
<name>A0A553RMU7_9TELE</name>
<dbReference type="PANTHER" id="PTHR15995:SF1">
    <property type="entry name" value="PROTEIN ZWILCH HOMOLOG"/>
    <property type="match status" value="1"/>
</dbReference>
<comment type="subcellular location">
    <subcellularLocation>
        <location evidence="1 9">Chromosome</location>
        <location evidence="1 9">Centromere</location>
        <location evidence="1 9">Kinetochore</location>
    </subcellularLocation>
</comment>
<keyword evidence="5 9" id="KW-0498">Mitosis</keyword>
<organism evidence="10 11">
    <name type="scientific">Danionella cerebrum</name>
    <dbReference type="NCBI Taxonomy" id="2873325"/>
    <lineage>
        <taxon>Eukaryota</taxon>
        <taxon>Metazoa</taxon>
        <taxon>Chordata</taxon>
        <taxon>Craniata</taxon>
        <taxon>Vertebrata</taxon>
        <taxon>Euteleostomi</taxon>
        <taxon>Actinopterygii</taxon>
        <taxon>Neopterygii</taxon>
        <taxon>Teleostei</taxon>
        <taxon>Ostariophysi</taxon>
        <taxon>Cypriniformes</taxon>
        <taxon>Danionidae</taxon>
        <taxon>Danioninae</taxon>
        <taxon>Danionella</taxon>
    </lineage>
</organism>
<comment type="subunit">
    <text evidence="9">Component of the RZZ complex.</text>
</comment>
<evidence type="ECO:0000313" key="11">
    <source>
        <dbReference type="Proteomes" id="UP000316079"/>
    </source>
</evidence>
<evidence type="ECO:0000256" key="5">
    <source>
        <dbReference type="ARBA" id="ARBA00022776"/>
    </source>
</evidence>
<comment type="similarity">
    <text evidence="2 9">Belongs to the ZWILCH family.</text>
</comment>
<evidence type="ECO:0000256" key="2">
    <source>
        <dbReference type="ARBA" id="ARBA00009062"/>
    </source>
</evidence>
<evidence type="ECO:0000313" key="10">
    <source>
        <dbReference type="EMBL" id="TRZ03519.1"/>
    </source>
</evidence>
<proteinExistence type="inferred from homology"/>
<dbReference type="AlphaFoldDB" id="A0A553RMU7"/>
<accession>A0A553RMU7</accession>
<protein>
    <recommendedName>
        <fullName evidence="9">Protein zwilch</fullName>
    </recommendedName>
</protein>
<dbReference type="GO" id="GO:0051301">
    <property type="term" value="P:cell division"/>
    <property type="evidence" value="ECO:0007669"/>
    <property type="project" value="UniProtKB-UniRule"/>
</dbReference>
<dbReference type="GO" id="GO:0034501">
    <property type="term" value="P:protein localization to kinetochore"/>
    <property type="evidence" value="ECO:0007669"/>
    <property type="project" value="UniProtKB-UniRule"/>
</dbReference>
<dbReference type="EMBL" id="SRMA01006822">
    <property type="protein sequence ID" value="TRZ03519.1"/>
    <property type="molecule type" value="Genomic_DNA"/>
</dbReference>
<dbReference type="PANTHER" id="PTHR15995">
    <property type="entry name" value="PROTEIN ZWILCH HOMOLOG"/>
    <property type="match status" value="1"/>
</dbReference>
<evidence type="ECO:0000256" key="4">
    <source>
        <dbReference type="ARBA" id="ARBA00022618"/>
    </source>
</evidence>
<evidence type="ECO:0000256" key="8">
    <source>
        <dbReference type="ARBA" id="ARBA00023328"/>
    </source>
</evidence>
<dbReference type="STRING" id="623744.A0A553RMU7"/>
<gene>
    <name evidence="10" type="ORF">DNTS_030874</name>
</gene>
<evidence type="ECO:0000256" key="1">
    <source>
        <dbReference type="ARBA" id="ARBA00004629"/>
    </source>
</evidence>
<evidence type="ECO:0000256" key="9">
    <source>
        <dbReference type="RuleBase" id="RU369076"/>
    </source>
</evidence>
<evidence type="ECO:0000256" key="7">
    <source>
        <dbReference type="ARBA" id="ARBA00023306"/>
    </source>
</evidence>
<reference evidence="10 11" key="1">
    <citation type="journal article" date="2019" name="Sci. Data">
        <title>Hybrid genome assembly and annotation of Danionella translucida.</title>
        <authorList>
            <person name="Kadobianskyi M."/>
            <person name="Schulze L."/>
            <person name="Schuelke M."/>
            <person name="Judkewitz B."/>
        </authorList>
    </citation>
    <scope>NUCLEOTIDE SEQUENCE [LARGE SCALE GENOMIC DNA]</scope>
    <source>
        <strain evidence="10 11">Bolton</strain>
    </source>
</reference>
<keyword evidence="7 9" id="KW-0131">Cell cycle</keyword>
<dbReference type="OrthoDB" id="5556307at2759"/>
<evidence type="ECO:0000256" key="6">
    <source>
        <dbReference type="ARBA" id="ARBA00022838"/>
    </source>
</evidence>
<dbReference type="InterPro" id="IPR018630">
    <property type="entry name" value="Zwilch"/>
</dbReference>
<keyword evidence="6 9" id="KW-0995">Kinetochore</keyword>
<keyword evidence="11" id="KW-1185">Reference proteome</keyword>
<dbReference type="Proteomes" id="UP000316079">
    <property type="component" value="Unassembled WGS sequence"/>
</dbReference>
<evidence type="ECO:0000256" key="3">
    <source>
        <dbReference type="ARBA" id="ARBA00022454"/>
    </source>
</evidence>
<dbReference type="GO" id="GO:0007094">
    <property type="term" value="P:mitotic spindle assembly checkpoint signaling"/>
    <property type="evidence" value="ECO:0007669"/>
    <property type="project" value="UniProtKB-UniRule"/>
</dbReference>